<keyword evidence="8" id="KW-1185">Reference proteome</keyword>
<accession>A0A3S3UBF9</accession>
<gene>
    <name evidence="7" type="ORF">EOE48_05420</name>
</gene>
<dbReference type="GO" id="GO:0016920">
    <property type="term" value="F:pyroglutamyl-peptidase activity"/>
    <property type="evidence" value="ECO:0007669"/>
    <property type="project" value="UniProtKB-EC"/>
</dbReference>
<dbReference type="EC" id="3.4.19.3" evidence="6"/>
<dbReference type="PANTHER" id="PTHR23402:SF1">
    <property type="entry name" value="PYROGLUTAMYL-PEPTIDASE I"/>
    <property type="match status" value="1"/>
</dbReference>
<comment type="caution">
    <text evidence="7">The sequence shown here is derived from an EMBL/GenBank/DDBJ whole genome shotgun (WGS) entry which is preliminary data.</text>
</comment>
<dbReference type="GO" id="GO:0005829">
    <property type="term" value="C:cytosol"/>
    <property type="evidence" value="ECO:0007669"/>
    <property type="project" value="InterPro"/>
</dbReference>
<comment type="catalytic activity">
    <reaction evidence="6">
        <text>Release of an N-terminal pyroglutamyl group from a polypeptide, the second amino acid generally not being Pro.</text>
        <dbReference type="EC" id="3.4.19.3"/>
    </reaction>
</comment>
<proteinExistence type="inferred from homology"/>
<dbReference type="InterPro" id="IPR016125">
    <property type="entry name" value="Peptidase_C15-like"/>
</dbReference>
<evidence type="ECO:0000313" key="8">
    <source>
        <dbReference type="Proteomes" id="UP000286997"/>
    </source>
</evidence>
<dbReference type="SUPFAM" id="SSF53182">
    <property type="entry name" value="Pyrrolidone carboxyl peptidase (pyroglutamate aminopeptidase)"/>
    <property type="match status" value="1"/>
</dbReference>
<dbReference type="EMBL" id="SACP01000004">
    <property type="protein sequence ID" value="RVU20054.1"/>
    <property type="molecule type" value="Genomic_DNA"/>
</dbReference>
<comment type="similarity">
    <text evidence="1">Belongs to the peptidase C15 family.</text>
</comment>
<dbReference type="Pfam" id="PF01470">
    <property type="entry name" value="Peptidase_C15"/>
    <property type="match status" value="1"/>
</dbReference>
<dbReference type="Gene3D" id="3.40.630.20">
    <property type="entry name" value="Peptidase C15, pyroglutamyl peptidase I-like"/>
    <property type="match status" value="1"/>
</dbReference>
<sequence length="215" mass="22795">MTRPRLLVTGFGPFPGMQANPTGALVRRLAALPHLALALGEAPRGLVLRTAYACLDEALAPALAEGPRAVLMLGVAGRSRGIRVEARAANRGSRLYPDASGRVSSRLALDPDGPAARRAGSMAREAAILLRRRGLPVRLSRDAGRYLCNASYYRALAAPAPVLFLHVPRPPRHGARAWEDALVAGFAEVARLLVRRAENRERAATSGLRCGSGSG</sequence>
<dbReference type="GO" id="GO:0006508">
    <property type="term" value="P:proteolysis"/>
    <property type="evidence" value="ECO:0007669"/>
    <property type="project" value="UniProtKB-KW"/>
</dbReference>
<dbReference type="Proteomes" id="UP000286997">
    <property type="component" value="Unassembled WGS sequence"/>
</dbReference>
<dbReference type="InterPro" id="IPR000816">
    <property type="entry name" value="Peptidase_C15"/>
</dbReference>
<dbReference type="PANTHER" id="PTHR23402">
    <property type="entry name" value="PROTEASE FAMILY C15 PYROGLUTAMYL-PEPTIDASE I-RELATED"/>
    <property type="match status" value="1"/>
</dbReference>
<dbReference type="OrthoDB" id="9779738at2"/>
<dbReference type="AlphaFoldDB" id="A0A3S3UBF9"/>
<evidence type="ECO:0000256" key="6">
    <source>
        <dbReference type="PROSITE-ProRule" id="PRU10077"/>
    </source>
</evidence>
<feature type="active site" evidence="6">
    <location>
        <position position="148"/>
    </location>
</feature>
<dbReference type="InterPro" id="IPR033694">
    <property type="entry name" value="PGPEP1_Cys_AS"/>
</dbReference>
<evidence type="ECO:0000256" key="3">
    <source>
        <dbReference type="ARBA" id="ARBA00022670"/>
    </source>
</evidence>
<dbReference type="PROSITE" id="PS01334">
    <property type="entry name" value="PYRASE_CYS"/>
    <property type="match status" value="1"/>
</dbReference>
<dbReference type="RefSeq" id="WP_127727776.1">
    <property type="nucleotide sequence ID" value="NZ_SACP01000004.1"/>
</dbReference>
<dbReference type="PRINTS" id="PR00706">
    <property type="entry name" value="PYROGLUPTASE"/>
</dbReference>
<evidence type="ECO:0000256" key="1">
    <source>
        <dbReference type="ARBA" id="ARBA00006641"/>
    </source>
</evidence>
<keyword evidence="3" id="KW-0645">Protease</keyword>
<dbReference type="InterPro" id="IPR036440">
    <property type="entry name" value="Peptidase_C15-like_sf"/>
</dbReference>
<evidence type="ECO:0000256" key="2">
    <source>
        <dbReference type="ARBA" id="ARBA00022490"/>
    </source>
</evidence>
<evidence type="ECO:0000313" key="7">
    <source>
        <dbReference type="EMBL" id="RVU20054.1"/>
    </source>
</evidence>
<reference evidence="7 8" key="1">
    <citation type="submission" date="2019-01" db="EMBL/GenBank/DDBJ databases">
        <authorList>
            <person name="Chen W.-M."/>
        </authorList>
    </citation>
    <scope>NUCLEOTIDE SEQUENCE [LARGE SCALE GENOMIC DNA]</scope>
    <source>
        <strain evidence="7 8">TER-1</strain>
    </source>
</reference>
<name>A0A3S3UBF9_9HYPH</name>
<keyword evidence="2" id="KW-0963">Cytoplasm</keyword>
<evidence type="ECO:0000256" key="5">
    <source>
        <dbReference type="ARBA" id="ARBA00022807"/>
    </source>
</evidence>
<keyword evidence="4" id="KW-0378">Hydrolase</keyword>
<protein>
    <recommendedName>
        <fullName evidence="6">Pyroglutamyl-peptidase I</fullName>
        <ecNumber evidence="6">3.4.19.3</ecNumber>
    </recommendedName>
</protein>
<keyword evidence="5" id="KW-0788">Thiol protease</keyword>
<evidence type="ECO:0000256" key="4">
    <source>
        <dbReference type="ARBA" id="ARBA00022801"/>
    </source>
</evidence>
<organism evidence="7 8">
    <name type="scientific">Methylobacterium oryzihabitans</name>
    <dbReference type="NCBI Taxonomy" id="2499852"/>
    <lineage>
        <taxon>Bacteria</taxon>
        <taxon>Pseudomonadati</taxon>
        <taxon>Pseudomonadota</taxon>
        <taxon>Alphaproteobacteria</taxon>
        <taxon>Hyphomicrobiales</taxon>
        <taxon>Methylobacteriaceae</taxon>
        <taxon>Methylobacterium</taxon>
    </lineage>
</organism>